<proteinExistence type="predicted"/>
<dbReference type="EMBL" id="JBHTMP010000031">
    <property type="protein sequence ID" value="MFD1323382.1"/>
    <property type="molecule type" value="Genomic_DNA"/>
</dbReference>
<keyword evidence="5" id="KW-1185">Reference proteome</keyword>
<feature type="domain" description="DUF2786" evidence="2">
    <location>
        <begin position="231"/>
        <end position="270"/>
    </location>
</feature>
<sequence>MGIRNQQRRAAKKKAREQRQRGRTEAAAGAHGQSGRVGDAFDPWTSSREERTSEEWIAELLNGAVYALLSQHPDQVERQLDQLTVGEPGLVDRLVAEAFQDVVGQLWERGWLPADLVRVVRRRHGQRAAQLTVEQIAAQLRGYSEVTVHERWHAQLRELGAAVWQGYADHRLTAWGQRQKLDRSEALRDVVSVLSVLTALPDIGKVTPLPGTVRGNASRAGTATGATIDERVLGRVRGLLAKAESTEFPEEAEALSAKAQELMARHSIDRALLAAGQTRGGSAGATARTMGAPWVTGAPDQPVALRVGVDAPYEQAKALLLQEVATANRCRSVWSADFGFATVLGFPSDAESVELLYTSLLVQATAAMVRGGPQRGRAGQSTTRSFRQSFLQAYAVRIGERLRAATDEVSREVVVEAGADRLLPVLAAREDVVREAVETMFPEMVQRQVRGSHNAAGWAAGTAAADLAALAARSEVSGRT</sequence>
<feature type="region of interest" description="Disordered" evidence="1">
    <location>
        <begin position="1"/>
        <end position="45"/>
    </location>
</feature>
<name>A0ABW3YFU9_9ACTN</name>
<gene>
    <name evidence="4" type="ORF">ACFQ4H_20035</name>
</gene>
<dbReference type="Pfam" id="PF23771">
    <property type="entry name" value="DUF7168"/>
    <property type="match status" value="1"/>
</dbReference>
<feature type="domain" description="DUF7168" evidence="3">
    <location>
        <begin position="318"/>
        <end position="421"/>
    </location>
</feature>
<dbReference type="Pfam" id="PF10979">
    <property type="entry name" value="DUF2786"/>
    <property type="match status" value="1"/>
</dbReference>
<organism evidence="4 5">
    <name type="scientific">Micromonospora sonneratiae</name>
    <dbReference type="NCBI Taxonomy" id="1184706"/>
    <lineage>
        <taxon>Bacteria</taxon>
        <taxon>Bacillati</taxon>
        <taxon>Actinomycetota</taxon>
        <taxon>Actinomycetes</taxon>
        <taxon>Micromonosporales</taxon>
        <taxon>Micromonosporaceae</taxon>
        <taxon>Micromonospora</taxon>
    </lineage>
</organism>
<evidence type="ECO:0000313" key="4">
    <source>
        <dbReference type="EMBL" id="MFD1323382.1"/>
    </source>
</evidence>
<evidence type="ECO:0000259" key="3">
    <source>
        <dbReference type="Pfam" id="PF23771"/>
    </source>
</evidence>
<evidence type="ECO:0000313" key="5">
    <source>
        <dbReference type="Proteomes" id="UP001597260"/>
    </source>
</evidence>
<dbReference type="Proteomes" id="UP001597260">
    <property type="component" value="Unassembled WGS sequence"/>
</dbReference>
<dbReference type="InterPro" id="IPR024498">
    <property type="entry name" value="DUF2786"/>
</dbReference>
<protein>
    <submittedName>
        <fullName evidence="4">DUF2786 domain-containing protein</fullName>
    </submittedName>
</protein>
<comment type="caution">
    <text evidence="4">The sequence shown here is derived from an EMBL/GenBank/DDBJ whole genome shotgun (WGS) entry which is preliminary data.</text>
</comment>
<accession>A0ABW3YFU9</accession>
<dbReference type="InterPro" id="IPR055592">
    <property type="entry name" value="DUF7168"/>
</dbReference>
<evidence type="ECO:0000259" key="2">
    <source>
        <dbReference type="Pfam" id="PF10979"/>
    </source>
</evidence>
<reference evidence="5" key="1">
    <citation type="journal article" date="2019" name="Int. J. Syst. Evol. Microbiol.">
        <title>The Global Catalogue of Microorganisms (GCM) 10K type strain sequencing project: providing services to taxonomists for standard genome sequencing and annotation.</title>
        <authorList>
            <consortium name="The Broad Institute Genomics Platform"/>
            <consortium name="The Broad Institute Genome Sequencing Center for Infectious Disease"/>
            <person name="Wu L."/>
            <person name="Ma J."/>
        </authorList>
    </citation>
    <scope>NUCLEOTIDE SEQUENCE [LARGE SCALE GENOMIC DNA]</scope>
    <source>
        <strain evidence="5">JCM 31037</strain>
    </source>
</reference>
<evidence type="ECO:0000256" key="1">
    <source>
        <dbReference type="SAM" id="MobiDB-lite"/>
    </source>
</evidence>
<dbReference type="RefSeq" id="WP_377572536.1">
    <property type="nucleotide sequence ID" value="NZ_JBHTMP010000031.1"/>
</dbReference>
<feature type="compositionally biased region" description="Basic residues" evidence="1">
    <location>
        <begin position="1"/>
        <end position="16"/>
    </location>
</feature>